<organism evidence="1 2">
    <name type="scientific">Romanomermis culicivorax</name>
    <name type="common">Nematode worm</name>
    <dbReference type="NCBI Taxonomy" id="13658"/>
    <lineage>
        <taxon>Eukaryota</taxon>
        <taxon>Metazoa</taxon>
        <taxon>Ecdysozoa</taxon>
        <taxon>Nematoda</taxon>
        <taxon>Enoplea</taxon>
        <taxon>Dorylaimia</taxon>
        <taxon>Mermithida</taxon>
        <taxon>Mermithoidea</taxon>
        <taxon>Mermithidae</taxon>
        <taxon>Romanomermis</taxon>
    </lineage>
</organism>
<protein>
    <submittedName>
        <fullName evidence="2">Uncharacterized protein</fullName>
    </submittedName>
</protein>
<sequence>MLAWPCYPPPINPSIEFFSLRTLHKMVLIDFFGHLSICVTMAVHIRATNASLALYHFFRAHYPTTYQEQQPPVLPDVAALILRYIAGLWAKELGIVDAVHIPFPSMARTIPVTPMAITMTTIAKETVTAGTITSNPRLLLPAHVQPMLRPPSKMARLVLPPQAPTCAICLSSPLPPCERVVTTANVVGGLTLPSPWPPILVRSSIAVRTE</sequence>
<accession>A0A915J8M8</accession>
<evidence type="ECO:0000313" key="1">
    <source>
        <dbReference type="Proteomes" id="UP000887565"/>
    </source>
</evidence>
<dbReference type="AlphaFoldDB" id="A0A915J8M8"/>
<proteinExistence type="predicted"/>
<evidence type="ECO:0000313" key="2">
    <source>
        <dbReference type="WBParaSite" id="nRc.2.0.1.t22828-RA"/>
    </source>
</evidence>
<name>A0A915J8M8_ROMCU</name>
<dbReference type="WBParaSite" id="nRc.2.0.1.t22828-RA">
    <property type="protein sequence ID" value="nRc.2.0.1.t22828-RA"/>
    <property type="gene ID" value="nRc.2.0.1.g22828"/>
</dbReference>
<reference evidence="2" key="1">
    <citation type="submission" date="2022-11" db="UniProtKB">
        <authorList>
            <consortium name="WormBaseParasite"/>
        </authorList>
    </citation>
    <scope>IDENTIFICATION</scope>
</reference>
<dbReference type="Proteomes" id="UP000887565">
    <property type="component" value="Unplaced"/>
</dbReference>
<keyword evidence="1" id="KW-1185">Reference proteome</keyword>